<sequence>MAPSPFGRSPVFQGMCDGYHHGTLPTAPPDRTALTRRATIAAGAGLLMAGTLGASTGAIADTGRSPRVGAARRSRLTRGTRLLHADLHNHTLLSDGDGDPALAFDSMRSAGLDVAALTDHATLSDNLLGDVLAGLLPPEYSQLGGITRTDWHQTRAYADAANVDGAFTAIRGFEWSEPLLGHVNVWFSEHYTDVLEAGLMQPLLSWLRREPGLVLDGGADGLAGFNHPGREPGRFQGFHYDERVRDRVVSLEMFNRRDDFVFEGYADGRSSPLVACLNAGWRTGIAGCTDEHGTDWGFPEGKGRTGMWVTDHSRAGVKAAMRARRFFATRTSGLRVDATATPRRGTPHRMGSVLSHDRGAVRIRVDLARDASWIGRPLTVQVLRPGTDAPTVGARRGVPGRSRRRLPGACRRGGRRLDAAADRGPVRAERHPRTRGPPLQRPGGGLHQPVVVRAPGGLIPYGSAVTKLGRATLLWMIPVNLLLLVWVWIGRIVFGVGGWFFVIFLVSVVPVVLIALTLTTALAYTQDGRPRALTRVQAWAQLVTWIGLLGFGAFCPDFGDTDDSQISLLTQVFGQSDSLIDLSVTITIAFGLLAVAAYVVLLVALVFARRDSGTITE</sequence>
<feature type="transmembrane region" description="Helical" evidence="2">
    <location>
        <begin position="500"/>
        <end position="524"/>
    </location>
</feature>
<feature type="compositionally biased region" description="Basic and acidic residues" evidence="1">
    <location>
        <begin position="415"/>
        <end position="431"/>
    </location>
</feature>
<evidence type="ECO:0000256" key="2">
    <source>
        <dbReference type="SAM" id="Phobius"/>
    </source>
</evidence>
<dbReference type="Proteomes" id="UP001596135">
    <property type="component" value="Unassembled WGS sequence"/>
</dbReference>
<dbReference type="RefSeq" id="WP_379154428.1">
    <property type="nucleotide sequence ID" value="NZ_JBHSRJ010000004.1"/>
</dbReference>
<gene>
    <name evidence="3" type="ORF">ACFPYL_12700</name>
</gene>
<dbReference type="Gene3D" id="3.20.20.140">
    <property type="entry name" value="Metal-dependent hydrolases"/>
    <property type="match status" value="1"/>
</dbReference>
<keyword evidence="2" id="KW-0472">Membrane</keyword>
<feature type="transmembrane region" description="Helical" evidence="2">
    <location>
        <begin position="473"/>
        <end position="494"/>
    </location>
</feature>
<keyword evidence="4" id="KW-1185">Reference proteome</keyword>
<keyword evidence="2" id="KW-1133">Transmembrane helix</keyword>
<accession>A0ABW1LK77</accession>
<comment type="caution">
    <text evidence="3">The sequence shown here is derived from an EMBL/GenBank/DDBJ whole genome shotgun (WGS) entry which is preliminary data.</text>
</comment>
<evidence type="ECO:0008006" key="5">
    <source>
        <dbReference type="Google" id="ProtNLM"/>
    </source>
</evidence>
<evidence type="ECO:0000313" key="4">
    <source>
        <dbReference type="Proteomes" id="UP001596135"/>
    </source>
</evidence>
<organism evidence="3 4">
    <name type="scientific">Nocardioides hankookensis</name>
    <dbReference type="NCBI Taxonomy" id="443157"/>
    <lineage>
        <taxon>Bacteria</taxon>
        <taxon>Bacillati</taxon>
        <taxon>Actinomycetota</taxon>
        <taxon>Actinomycetes</taxon>
        <taxon>Propionibacteriales</taxon>
        <taxon>Nocardioidaceae</taxon>
        <taxon>Nocardioides</taxon>
    </lineage>
</organism>
<keyword evidence="2" id="KW-0812">Transmembrane</keyword>
<protein>
    <recommendedName>
        <fullName evidence="5">Polymerase/histidinol phosphatase N-terminal domain-containing protein</fullName>
    </recommendedName>
</protein>
<proteinExistence type="predicted"/>
<reference evidence="4" key="1">
    <citation type="journal article" date="2019" name="Int. J. Syst. Evol. Microbiol.">
        <title>The Global Catalogue of Microorganisms (GCM) 10K type strain sequencing project: providing services to taxonomists for standard genome sequencing and annotation.</title>
        <authorList>
            <consortium name="The Broad Institute Genomics Platform"/>
            <consortium name="The Broad Institute Genome Sequencing Center for Infectious Disease"/>
            <person name="Wu L."/>
            <person name="Ma J."/>
        </authorList>
    </citation>
    <scope>NUCLEOTIDE SEQUENCE [LARGE SCALE GENOMIC DNA]</scope>
    <source>
        <strain evidence="4">CCUG 54522</strain>
    </source>
</reference>
<evidence type="ECO:0000313" key="3">
    <source>
        <dbReference type="EMBL" id="MFC6043946.1"/>
    </source>
</evidence>
<name>A0ABW1LK77_9ACTN</name>
<dbReference type="SUPFAM" id="SSF89550">
    <property type="entry name" value="PHP domain-like"/>
    <property type="match status" value="1"/>
</dbReference>
<feature type="region of interest" description="Disordered" evidence="1">
    <location>
        <begin position="385"/>
        <end position="446"/>
    </location>
</feature>
<feature type="transmembrane region" description="Helical" evidence="2">
    <location>
        <begin position="586"/>
        <end position="608"/>
    </location>
</feature>
<evidence type="ECO:0000256" key="1">
    <source>
        <dbReference type="SAM" id="MobiDB-lite"/>
    </source>
</evidence>
<dbReference type="InterPro" id="IPR016195">
    <property type="entry name" value="Pol/histidinol_Pase-like"/>
</dbReference>
<dbReference type="EMBL" id="JBHSRJ010000004">
    <property type="protein sequence ID" value="MFC6043946.1"/>
    <property type="molecule type" value="Genomic_DNA"/>
</dbReference>